<dbReference type="AlphaFoldDB" id="A0A7N2LMG1"/>
<dbReference type="PANTHER" id="PTHR36766:SF51">
    <property type="entry name" value="DISEASE RESISTANCE RPP13-LIKE PROTEIN 1"/>
    <property type="match status" value="1"/>
</dbReference>
<reference evidence="7 8" key="1">
    <citation type="journal article" date="2016" name="G3 (Bethesda)">
        <title>First Draft Assembly and Annotation of the Genome of a California Endemic Oak Quercus lobata Nee (Fagaceae).</title>
        <authorList>
            <person name="Sork V.L."/>
            <person name="Fitz-Gibbon S.T."/>
            <person name="Puiu D."/>
            <person name="Crepeau M."/>
            <person name="Gugger P.F."/>
            <person name="Sherman R."/>
            <person name="Stevens K."/>
            <person name="Langley C.H."/>
            <person name="Pellegrini M."/>
            <person name="Salzberg S.L."/>
        </authorList>
    </citation>
    <scope>NUCLEOTIDE SEQUENCE [LARGE SCALE GENOMIC DNA]</scope>
    <source>
        <strain evidence="7 8">cv. SW786</strain>
    </source>
</reference>
<dbReference type="Gramene" id="QL05p003791:mrna">
    <property type="protein sequence ID" value="QL05p003791:mrna"/>
    <property type="gene ID" value="QL05p003791"/>
</dbReference>
<dbReference type="Pfam" id="PF18052">
    <property type="entry name" value="Rx_N"/>
    <property type="match status" value="1"/>
</dbReference>
<feature type="domain" description="Disease resistance N-terminal" evidence="6">
    <location>
        <begin position="8"/>
        <end position="99"/>
    </location>
</feature>
<dbReference type="GO" id="GO:0043531">
    <property type="term" value="F:ADP binding"/>
    <property type="evidence" value="ECO:0007669"/>
    <property type="project" value="InterPro"/>
</dbReference>
<evidence type="ECO:0000313" key="8">
    <source>
        <dbReference type="Proteomes" id="UP000594261"/>
    </source>
</evidence>
<keyword evidence="3" id="KW-0611">Plant defense</keyword>
<dbReference type="EnsemblPlants" id="QL05p003791:mrna">
    <property type="protein sequence ID" value="QL05p003791:mrna"/>
    <property type="gene ID" value="QL05p003791"/>
</dbReference>
<dbReference type="Proteomes" id="UP000594261">
    <property type="component" value="Chromosome 5"/>
</dbReference>
<dbReference type="Gene3D" id="1.20.5.4130">
    <property type="match status" value="1"/>
</dbReference>
<dbReference type="EMBL" id="LRBV02000005">
    <property type="status" value="NOT_ANNOTATED_CDS"/>
    <property type="molecule type" value="Genomic_DNA"/>
</dbReference>
<keyword evidence="4" id="KW-0067">ATP-binding</keyword>
<dbReference type="SUPFAM" id="SSF52540">
    <property type="entry name" value="P-loop containing nucleoside triphosphate hydrolases"/>
    <property type="match status" value="1"/>
</dbReference>
<dbReference type="InterPro" id="IPR041118">
    <property type="entry name" value="Rx_N"/>
</dbReference>
<dbReference type="GO" id="GO:0005524">
    <property type="term" value="F:ATP binding"/>
    <property type="evidence" value="ECO:0007669"/>
    <property type="project" value="UniProtKB-KW"/>
</dbReference>
<accession>A0A7N2LMG1</accession>
<dbReference type="OMA" id="NDACLTI"/>
<reference evidence="7" key="2">
    <citation type="submission" date="2021-01" db="UniProtKB">
        <authorList>
            <consortium name="EnsemblPlants"/>
        </authorList>
    </citation>
    <scope>IDENTIFICATION</scope>
</reference>
<evidence type="ECO:0000259" key="5">
    <source>
        <dbReference type="Pfam" id="PF00931"/>
    </source>
</evidence>
<proteinExistence type="predicted"/>
<name>A0A7N2LMG1_QUELO</name>
<evidence type="ECO:0000256" key="2">
    <source>
        <dbReference type="ARBA" id="ARBA00022741"/>
    </source>
</evidence>
<sequence>MSVVREAALSYFLQKLFDKLTSLDLLKIFNQEQFDADLKKWKTTLMKIRAALDDVEEKQVTCWVVKIWLDELEDLAYDVEDILDEFATEALRHELTARAEASTKIDTRLQEIVTQKNDLELKVKAQGMTKTTRSRLPSTSLVNEGQVFGRDEDKKTIINLLLSGESGDAQLSVIAILGMAGLGKTTLAQLIYNEDNVDSYFDLKAWIHVSEDFDIVRVTKVILQSITYESYDINDLNLLQVKLKDKLFGKKFLLILDDVWNESYDYWTQLRCPFEFGAPGSKIVVTTRNDRVSSTLGTAKAYKLKGLSNDACLTIFIQHALGTTDFSVCPELEEIGQKNFREV</sequence>
<evidence type="ECO:0000256" key="3">
    <source>
        <dbReference type="ARBA" id="ARBA00022821"/>
    </source>
</evidence>
<evidence type="ECO:0000313" key="7">
    <source>
        <dbReference type="EnsemblPlants" id="QL05p003791:mrna"/>
    </source>
</evidence>
<evidence type="ECO:0000256" key="4">
    <source>
        <dbReference type="ARBA" id="ARBA00022840"/>
    </source>
</evidence>
<organism evidence="7 8">
    <name type="scientific">Quercus lobata</name>
    <name type="common">Valley oak</name>
    <dbReference type="NCBI Taxonomy" id="97700"/>
    <lineage>
        <taxon>Eukaryota</taxon>
        <taxon>Viridiplantae</taxon>
        <taxon>Streptophyta</taxon>
        <taxon>Embryophyta</taxon>
        <taxon>Tracheophyta</taxon>
        <taxon>Spermatophyta</taxon>
        <taxon>Magnoliopsida</taxon>
        <taxon>eudicotyledons</taxon>
        <taxon>Gunneridae</taxon>
        <taxon>Pentapetalae</taxon>
        <taxon>rosids</taxon>
        <taxon>fabids</taxon>
        <taxon>Fagales</taxon>
        <taxon>Fagaceae</taxon>
        <taxon>Quercus</taxon>
    </lineage>
</organism>
<keyword evidence="8" id="KW-1185">Reference proteome</keyword>
<protein>
    <submittedName>
        <fullName evidence="7">Uncharacterized protein</fullName>
    </submittedName>
</protein>
<dbReference type="FunFam" id="3.40.50.300:FF:001091">
    <property type="entry name" value="Probable disease resistance protein At1g61300"/>
    <property type="match status" value="1"/>
</dbReference>
<dbReference type="GO" id="GO:0006952">
    <property type="term" value="P:defense response"/>
    <property type="evidence" value="ECO:0007669"/>
    <property type="project" value="UniProtKB-KW"/>
</dbReference>
<keyword evidence="1" id="KW-0677">Repeat</keyword>
<dbReference type="InterPro" id="IPR002182">
    <property type="entry name" value="NB-ARC"/>
</dbReference>
<evidence type="ECO:0000259" key="6">
    <source>
        <dbReference type="Pfam" id="PF18052"/>
    </source>
</evidence>
<keyword evidence="2" id="KW-0547">Nucleotide-binding</keyword>
<dbReference type="InParanoid" id="A0A7N2LMG1"/>
<dbReference type="InterPro" id="IPR027417">
    <property type="entry name" value="P-loop_NTPase"/>
</dbReference>
<dbReference type="PRINTS" id="PR00364">
    <property type="entry name" value="DISEASERSIST"/>
</dbReference>
<dbReference type="PANTHER" id="PTHR36766">
    <property type="entry name" value="PLANT BROAD-SPECTRUM MILDEW RESISTANCE PROTEIN RPW8"/>
    <property type="match status" value="1"/>
</dbReference>
<feature type="domain" description="NB-ARC" evidence="5">
    <location>
        <begin position="152"/>
        <end position="320"/>
    </location>
</feature>
<dbReference type="Gene3D" id="3.40.50.300">
    <property type="entry name" value="P-loop containing nucleotide triphosphate hydrolases"/>
    <property type="match status" value="1"/>
</dbReference>
<dbReference type="Pfam" id="PF00931">
    <property type="entry name" value="NB-ARC"/>
    <property type="match status" value="1"/>
</dbReference>
<evidence type="ECO:0000256" key="1">
    <source>
        <dbReference type="ARBA" id="ARBA00022737"/>
    </source>
</evidence>